<dbReference type="SUPFAM" id="SSF53901">
    <property type="entry name" value="Thiolase-like"/>
    <property type="match status" value="2"/>
</dbReference>
<dbReference type="GO" id="GO:0006633">
    <property type="term" value="P:fatty acid biosynthetic process"/>
    <property type="evidence" value="ECO:0007669"/>
    <property type="project" value="TreeGrafter"/>
</dbReference>
<feature type="region of interest" description="C-terminal hotdog fold" evidence="5">
    <location>
        <begin position="893"/>
        <end position="967"/>
    </location>
</feature>
<reference evidence="8 9" key="2">
    <citation type="submission" date="2020-05" db="EMBL/GenBank/DDBJ databases">
        <title>Identification and distribution of gene clusters putatively required for synthesis of sphingolipid metabolism inhibitors in phylogenetically diverse species of the filamentous fungus Fusarium.</title>
        <authorList>
            <person name="Kim H.-S."/>
            <person name="Busman M."/>
            <person name="Brown D.W."/>
            <person name="Divon H."/>
            <person name="Uhlig S."/>
            <person name="Proctor R.H."/>
        </authorList>
    </citation>
    <scope>NUCLEOTIDE SEQUENCE [LARGE SCALE GENOMIC DNA]</scope>
    <source>
        <strain evidence="8 9">NRRL 25331</strain>
    </source>
</reference>
<keyword evidence="6" id="KW-0812">Transmembrane</keyword>
<gene>
    <name evidence="8" type="ORF">FCIRC_3844</name>
</gene>
<dbReference type="GO" id="GO:0044550">
    <property type="term" value="P:secondary metabolite biosynthetic process"/>
    <property type="evidence" value="ECO:0007669"/>
    <property type="project" value="TreeGrafter"/>
</dbReference>
<evidence type="ECO:0000259" key="7">
    <source>
        <dbReference type="PROSITE" id="PS52019"/>
    </source>
</evidence>
<dbReference type="InterPro" id="IPR020807">
    <property type="entry name" value="PKS_DH"/>
</dbReference>
<dbReference type="GO" id="GO:0004312">
    <property type="term" value="F:fatty acid synthase activity"/>
    <property type="evidence" value="ECO:0007669"/>
    <property type="project" value="TreeGrafter"/>
</dbReference>
<keyword evidence="9" id="KW-1185">Reference proteome</keyword>
<dbReference type="Pfam" id="PF21089">
    <property type="entry name" value="PKS_DH_N"/>
    <property type="match status" value="1"/>
</dbReference>
<dbReference type="Gene3D" id="3.40.366.10">
    <property type="entry name" value="Malonyl-Coenzyme A Acyl Carrier Protein, domain 2"/>
    <property type="match status" value="1"/>
</dbReference>
<comment type="caution">
    <text evidence="5">Lacks conserved residue(s) required for the propagation of feature annotation.</text>
</comment>
<dbReference type="Gene3D" id="3.40.47.10">
    <property type="match status" value="2"/>
</dbReference>
<proteinExistence type="predicted"/>
<dbReference type="Gene3D" id="3.10.129.110">
    <property type="entry name" value="Polyketide synthase dehydratase"/>
    <property type="match status" value="1"/>
</dbReference>
<dbReference type="InterPro" id="IPR050091">
    <property type="entry name" value="PKS_NRPS_Biosynth_Enz"/>
</dbReference>
<evidence type="ECO:0000256" key="3">
    <source>
        <dbReference type="ARBA" id="ARBA00022679"/>
    </source>
</evidence>
<evidence type="ECO:0000313" key="8">
    <source>
        <dbReference type="EMBL" id="KAF5684501.1"/>
    </source>
</evidence>
<dbReference type="SMART" id="SM00826">
    <property type="entry name" value="PKS_DH"/>
    <property type="match status" value="1"/>
</dbReference>
<comment type="caution">
    <text evidence="8">The sequence shown here is derived from an EMBL/GenBank/DDBJ whole genome shotgun (WGS) entry which is preliminary data.</text>
</comment>
<accession>A0A8H5U9D8</accession>
<dbReference type="InterPro" id="IPR049900">
    <property type="entry name" value="PKS_mFAS_DH"/>
</dbReference>
<dbReference type="SMART" id="SM00827">
    <property type="entry name" value="PKS_AT"/>
    <property type="match status" value="1"/>
</dbReference>
<dbReference type="InterPro" id="IPR014030">
    <property type="entry name" value="Ketoacyl_synth_N"/>
</dbReference>
<dbReference type="InterPro" id="IPR042104">
    <property type="entry name" value="PKS_dehydratase_sf"/>
</dbReference>
<evidence type="ECO:0000256" key="1">
    <source>
        <dbReference type="ARBA" id="ARBA00022450"/>
    </source>
</evidence>
<keyword evidence="6" id="KW-1133">Transmembrane helix</keyword>
<name>A0A8H5U9D8_FUSCI</name>
<evidence type="ECO:0000256" key="2">
    <source>
        <dbReference type="ARBA" id="ARBA00022553"/>
    </source>
</evidence>
<feature type="transmembrane region" description="Helical" evidence="6">
    <location>
        <begin position="31"/>
        <end position="63"/>
    </location>
</feature>
<protein>
    <submittedName>
        <fullName evidence="8">Polyketide synthase</fullName>
    </submittedName>
</protein>
<dbReference type="InterPro" id="IPR016036">
    <property type="entry name" value="Malonyl_transacylase_ACP-bd"/>
</dbReference>
<evidence type="ECO:0000256" key="4">
    <source>
        <dbReference type="ARBA" id="ARBA00023268"/>
    </source>
</evidence>
<dbReference type="EMBL" id="JAAQPE010000126">
    <property type="protein sequence ID" value="KAF5684501.1"/>
    <property type="molecule type" value="Genomic_DNA"/>
</dbReference>
<dbReference type="PANTHER" id="PTHR43775:SF20">
    <property type="entry name" value="HYBRID PKS-NRPS SYNTHETASE APDA"/>
    <property type="match status" value="1"/>
</dbReference>
<dbReference type="InterPro" id="IPR014043">
    <property type="entry name" value="Acyl_transferase_dom"/>
</dbReference>
<reference evidence="9" key="1">
    <citation type="journal article" date="2020" name="BMC Genomics">
        <title>Correction to: Identification and distribution of gene clusters required for synthesis of sphingolipid metabolism inhibitors in diverse species of the filamentous fungus Fusarium.</title>
        <authorList>
            <person name="Kim H.S."/>
            <person name="Lohmar J.M."/>
            <person name="Busman M."/>
            <person name="Brown D.W."/>
            <person name="Naumann T.A."/>
            <person name="Divon H.H."/>
            <person name="Lysoe E."/>
            <person name="Uhlig S."/>
            <person name="Proctor R.H."/>
        </authorList>
    </citation>
    <scope>NUCLEOTIDE SEQUENCE [LARGE SCALE GENOMIC DNA]</scope>
    <source>
        <strain evidence="9">NRRL 25331</strain>
    </source>
</reference>
<keyword evidence="2" id="KW-0597">Phosphoprotein</keyword>
<dbReference type="Pfam" id="PF00109">
    <property type="entry name" value="ketoacyl-synt"/>
    <property type="match status" value="1"/>
</dbReference>
<organism evidence="8 9">
    <name type="scientific">Fusarium circinatum</name>
    <name type="common">Pitch canker fungus</name>
    <name type="synonym">Gibberella circinata</name>
    <dbReference type="NCBI Taxonomy" id="48490"/>
    <lineage>
        <taxon>Eukaryota</taxon>
        <taxon>Fungi</taxon>
        <taxon>Dikarya</taxon>
        <taxon>Ascomycota</taxon>
        <taxon>Pezizomycotina</taxon>
        <taxon>Sordariomycetes</taxon>
        <taxon>Hypocreomycetidae</taxon>
        <taxon>Hypocreales</taxon>
        <taxon>Nectriaceae</taxon>
        <taxon>Fusarium</taxon>
        <taxon>Fusarium fujikuroi species complex</taxon>
    </lineage>
</organism>
<dbReference type="InterPro" id="IPR016039">
    <property type="entry name" value="Thiolase-like"/>
</dbReference>
<feature type="domain" description="PKS/mFAS DH" evidence="7">
    <location>
        <begin position="687"/>
        <end position="967"/>
    </location>
</feature>
<keyword evidence="4" id="KW-0511">Multifunctional enzyme</keyword>
<evidence type="ECO:0000313" key="9">
    <source>
        <dbReference type="Proteomes" id="UP000572754"/>
    </source>
</evidence>
<dbReference type="SUPFAM" id="SSF52151">
    <property type="entry name" value="FabD/lysophospholipase-like"/>
    <property type="match status" value="1"/>
</dbReference>
<dbReference type="InterPro" id="IPR016035">
    <property type="entry name" value="Acyl_Trfase/lysoPLipase"/>
</dbReference>
<evidence type="ECO:0000256" key="5">
    <source>
        <dbReference type="PROSITE-ProRule" id="PRU01363"/>
    </source>
</evidence>
<dbReference type="PROSITE" id="PS52019">
    <property type="entry name" value="PKS_MFAS_DH"/>
    <property type="match status" value="1"/>
</dbReference>
<evidence type="ECO:0000256" key="6">
    <source>
        <dbReference type="SAM" id="Phobius"/>
    </source>
</evidence>
<keyword evidence="6" id="KW-0472">Membrane</keyword>
<feature type="region of interest" description="N-terminal hotdog fold" evidence="5">
    <location>
        <begin position="687"/>
        <end position="849"/>
    </location>
</feature>
<dbReference type="Proteomes" id="UP000572754">
    <property type="component" value="Unassembled WGS sequence"/>
</dbReference>
<dbReference type="InterPro" id="IPR049552">
    <property type="entry name" value="PKS_DH_N"/>
</dbReference>
<dbReference type="InterPro" id="IPR001227">
    <property type="entry name" value="Ac_transferase_dom_sf"/>
</dbReference>
<sequence length="967" mass="107447">MAFNTSVPANEHEAPSYVLVMGERILATWNLALAALLWTIIISAATFLVNMVIVLILGLVMGLSDLYGNGLPSLGIAILLEASEKVFYSTSRTEWSTILTRHKVWIQGEIERLFEEQEKLLTQSDNLYNLHWDQSTEIANWTRILLSRLWSLLQSPKDFLRDFPKDRLNLGAFCKKDGEHQGATDVCNKGHLLEEDSRLFDASIFNINPAEADSMEPQKRLTLETVDESLGAAGYTSEEMQGSVAAPYCGSINTVIGHPEGCAGLAVLLKESSEVQNATIPPILLYKTLNPPTKPFHDHLQLHTTATRYVKLHSGHTRRRTGAVTEKSVGLLLIFAETESSPPTTLGNALRDIPDAPTWNLANELMASEENFRVGEAAISHHLCTTTQIAFVDILSSAGVQFDAVVGHSSGEICAVYAAGLLSATDAMRITYYRGLNTKYACRPSGAKGSMMAVGMGSEDRTAFYDQEHFKGRISLAASNSPSSATISGDEDAILEAKEILEEQKIFVRLLKVDTGYHSHHMRACAEPYLESLKACNITVNPPSNNYIWVSSVYGNADMVDDEDGLSALSGQYWIDNLVRPVLFSGALECSLWRAGPFNLSLEIEPHPALKGPASQTMKTALGHVPPYATFLRRGYDGVEAFSGGIGYVWAHLGSHVDFAGHYKAIHVHWKESRISRRYRLAEKAPHELLGRRAPDDSDSEIRWRDILRLKELPWIRGHAFQGLALLPTSGYLAMAIQAAMKIAGSRPVELVEIRDLVIPRALTIEENNPGIRSIFSVKKIGGRCILLNHCCYVIDRLAIAPNTDHEAVPGEMNFDVDTYVTETTSKTFSGDVHIINSDGKTGLQAEGPTLKLFTEASSSDDRHMFSKTIWRADILDSSKNLDEINPNEQELALAEAIDRTSFYFIRKAFDHLSEKDVNDWEWFHQASFKTVKEVLQETRDGKHLTAQKEWFDHTEESIQDHKDKYS</sequence>
<dbReference type="PANTHER" id="PTHR43775">
    <property type="entry name" value="FATTY ACID SYNTHASE"/>
    <property type="match status" value="1"/>
</dbReference>
<keyword evidence="3" id="KW-0808">Transferase</keyword>
<dbReference type="Pfam" id="PF00698">
    <property type="entry name" value="Acyl_transf_1"/>
    <property type="match status" value="1"/>
</dbReference>
<dbReference type="AlphaFoldDB" id="A0A8H5U9D8"/>
<dbReference type="SUPFAM" id="SSF55048">
    <property type="entry name" value="Probable ACP-binding domain of malonyl-CoA ACP transacylase"/>
    <property type="match status" value="1"/>
</dbReference>
<keyword evidence="1" id="KW-0596">Phosphopantetheine</keyword>